<evidence type="ECO:0000313" key="4">
    <source>
        <dbReference type="Proteomes" id="UP000291142"/>
    </source>
</evidence>
<gene>
    <name evidence="3" type="ORF">EYD45_02155</name>
</gene>
<feature type="signal peptide" evidence="2">
    <location>
        <begin position="1"/>
        <end position="21"/>
    </location>
</feature>
<evidence type="ECO:0000256" key="2">
    <source>
        <dbReference type="SAM" id="SignalP"/>
    </source>
</evidence>
<comment type="caution">
    <text evidence="3">The sequence shown here is derived from an EMBL/GenBank/DDBJ whole genome shotgun (WGS) entry which is preliminary data.</text>
</comment>
<dbReference type="AlphaFoldDB" id="A0A4Q9FHY6"/>
<organism evidence="3 4">
    <name type="scientific">Hyunsoonleella flava</name>
    <dbReference type="NCBI Taxonomy" id="2527939"/>
    <lineage>
        <taxon>Bacteria</taxon>
        <taxon>Pseudomonadati</taxon>
        <taxon>Bacteroidota</taxon>
        <taxon>Flavobacteriia</taxon>
        <taxon>Flavobacteriales</taxon>
        <taxon>Flavobacteriaceae</taxon>
    </lineage>
</organism>
<evidence type="ECO:0000256" key="1">
    <source>
        <dbReference type="SAM" id="Coils"/>
    </source>
</evidence>
<dbReference type="OrthoDB" id="9799970at2"/>
<accession>A0A4Q9FHY6</accession>
<keyword evidence="2" id="KW-0732">Signal</keyword>
<evidence type="ECO:0000313" key="3">
    <source>
        <dbReference type="EMBL" id="TBN06708.1"/>
    </source>
</evidence>
<dbReference type="RefSeq" id="WP_130962695.1">
    <property type="nucleotide sequence ID" value="NZ_SIRT01000001.1"/>
</dbReference>
<proteinExistence type="predicted"/>
<feature type="coiled-coil region" evidence="1">
    <location>
        <begin position="251"/>
        <end position="278"/>
    </location>
</feature>
<sequence>MKTTNIYIIVLTLLLSVSVQAQTKSTSAGNEAYKGIENSFLDFKDDVIETVNDVKDKANDVLDDIKDGLDKISFWDKFMQGDIQLIMKGSNERVELESDSAIDARGYKRNYYLKEIGDNSLEIRFDWDNRTLIMEGETSGWDFGRSFSSGKISDYKKDSKKFVQYTDKDGNWYTPVEDMEGYENIEYIKFNAKQMAVSNLQKLLDLSMDDKVEKIKIYLFQLIQHHQIDLAMLGGGGGGEYSLPMGLYKLLQNFDEKNAELQKKLEEAIKMILSKELEEIGGFPIFIHWAFIYSPEVIKKYYGNKVDKKTFDCDGFANACSKFTVLQGPDKGKSMEFDRLGRLTFINSLKEGTAQFFYDKDITVTLPDPSVVMDMSNMMSDIFKQRNMEDNYKKKKE</sequence>
<keyword evidence="4" id="KW-1185">Reference proteome</keyword>
<reference evidence="3 4" key="1">
    <citation type="submission" date="2019-02" db="EMBL/GenBank/DDBJ databases">
        <title>Hyunsoonleella sp., isolated from marine sediment.</title>
        <authorList>
            <person name="Liu B.-T."/>
        </authorList>
    </citation>
    <scope>NUCLEOTIDE SEQUENCE [LARGE SCALE GENOMIC DNA]</scope>
    <source>
        <strain evidence="3 4">T58</strain>
    </source>
</reference>
<feature type="chain" id="PRO_5020350914" evidence="2">
    <location>
        <begin position="22"/>
        <end position="397"/>
    </location>
</feature>
<keyword evidence="1" id="KW-0175">Coiled coil</keyword>
<protein>
    <submittedName>
        <fullName evidence="3">Uncharacterized protein</fullName>
    </submittedName>
</protein>
<dbReference type="Proteomes" id="UP000291142">
    <property type="component" value="Unassembled WGS sequence"/>
</dbReference>
<name>A0A4Q9FHY6_9FLAO</name>
<dbReference type="EMBL" id="SIRT01000001">
    <property type="protein sequence ID" value="TBN06708.1"/>
    <property type="molecule type" value="Genomic_DNA"/>
</dbReference>